<feature type="region of interest" description="Disordered" evidence="1">
    <location>
        <begin position="1"/>
        <end position="43"/>
    </location>
</feature>
<name>A0ABV5FZ32_9MICC</name>
<dbReference type="EMBL" id="JBHMFI010000001">
    <property type="protein sequence ID" value="MFB9071920.1"/>
    <property type="molecule type" value="Genomic_DNA"/>
</dbReference>
<evidence type="ECO:0000313" key="3">
    <source>
        <dbReference type="Proteomes" id="UP001589575"/>
    </source>
</evidence>
<evidence type="ECO:0000313" key="2">
    <source>
        <dbReference type="EMBL" id="MFB9071920.1"/>
    </source>
</evidence>
<evidence type="ECO:0000256" key="1">
    <source>
        <dbReference type="SAM" id="MobiDB-lite"/>
    </source>
</evidence>
<dbReference type="Proteomes" id="UP001589575">
    <property type="component" value="Unassembled WGS sequence"/>
</dbReference>
<gene>
    <name evidence="2" type="ORF">ACFFX0_12185</name>
</gene>
<proteinExistence type="predicted"/>
<reference evidence="2 3" key="1">
    <citation type="submission" date="2024-09" db="EMBL/GenBank/DDBJ databases">
        <authorList>
            <person name="Sun Q."/>
            <person name="Mori K."/>
        </authorList>
    </citation>
    <scope>NUCLEOTIDE SEQUENCE [LARGE SCALE GENOMIC DNA]</scope>
    <source>
        <strain evidence="2 3">CCM 7609</strain>
    </source>
</reference>
<keyword evidence="3" id="KW-1185">Reference proteome</keyword>
<feature type="compositionally biased region" description="Gly residues" evidence="1">
    <location>
        <begin position="1"/>
        <end position="12"/>
    </location>
</feature>
<organism evidence="2 3">
    <name type="scientific">Citricoccus parietis</name>
    <dbReference type="NCBI Taxonomy" id="592307"/>
    <lineage>
        <taxon>Bacteria</taxon>
        <taxon>Bacillati</taxon>
        <taxon>Actinomycetota</taxon>
        <taxon>Actinomycetes</taxon>
        <taxon>Micrococcales</taxon>
        <taxon>Micrococcaceae</taxon>
        <taxon>Citricoccus</taxon>
    </lineage>
</organism>
<accession>A0ABV5FZ32</accession>
<sequence length="43" mass="4263">MAGGAHRGGVRSGGEHPGQDGAVHVPESEQGDLHGRGDLSTVS</sequence>
<protein>
    <submittedName>
        <fullName evidence="2">Uncharacterized protein</fullName>
    </submittedName>
</protein>
<comment type="caution">
    <text evidence="2">The sequence shown here is derived from an EMBL/GenBank/DDBJ whole genome shotgun (WGS) entry which is preliminary data.</text>
</comment>